<reference evidence="8" key="1">
    <citation type="journal article" date="2021" name="Genome Biol. Evol.">
        <title>A High-Quality Reference Genome for a Parasitic Bivalve with Doubly Uniparental Inheritance (Bivalvia: Unionida).</title>
        <authorList>
            <person name="Smith C.H."/>
        </authorList>
    </citation>
    <scope>NUCLEOTIDE SEQUENCE</scope>
    <source>
        <strain evidence="8">CHS0354</strain>
    </source>
</reference>
<comment type="caution">
    <text evidence="8">The sequence shown here is derived from an EMBL/GenBank/DDBJ whole genome shotgun (WGS) entry which is preliminary data.</text>
</comment>
<evidence type="ECO:0000313" key="9">
    <source>
        <dbReference type="Proteomes" id="UP001195483"/>
    </source>
</evidence>
<evidence type="ECO:0000256" key="2">
    <source>
        <dbReference type="ARBA" id="ARBA00022448"/>
    </source>
</evidence>
<dbReference type="GO" id="GO:0140359">
    <property type="term" value="F:ABC-type transporter activity"/>
    <property type="evidence" value="ECO:0007669"/>
    <property type="project" value="InterPro"/>
</dbReference>
<dbReference type="PANTHER" id="PTHR48041">
    <property type="entry name" value="ABC TRANSPORTER G FAMILY MEMBER 28"/>
    <property type="match status" value="1"/>
</dbReference>
<comment type="subcellular location">
    <subcellularLocation>
        <location evidence="1">Membrane</location>
        <topology evidence="1">Multi-pass membrane protein</topology>
    </subcellularLocation>
</comment>
<reference evidence="8" key="2">
    <citation type="journal article" date="2021" name="Genome Biol. Evol.">
        <title>Developing a high-quality reference genome for a parasitic bivalve with doubly uniparental inheritance (Bivalvia: Unionida).</title>
        <authorList>
            <person name="Smith C.H."/>
        </authorList>
    </citation>
    <scope>NUCLEOTIDE SEQUENCE</scope>
    <source>
        <strain evidence="8">CHS0354</strain>
        <tissue evidence="8">Mantle</tissue>
    </source>
</reference>
<evidence type="ECO:0000256" key="3">
    <source>
        <dbReference type="ARBA" id="ARBA00022692"/>
    </source>
</evidence>
<dbReference type="GO" id="GO:0005886">
    <property type="term" value="C:plasma membrane"/>
    <property type="evidence" value="ECO:0007669"/>
    <property type="project" value="TreeGrafter"/>
</dbReference>
<dbReference type="EMBL" id="JAEAOA010000720">
    <property type="protein sequence ID" value="KAK3609947.1"/>
    <property type="molecule type" value="Genomic_DNA"/>
</dbReference>
<dbReference type="PANTHER" id="PTHR48041:SF63">
    <property type="entry name" value="EARLY GENE AT 23, ISOFORM C"/>
    <property type="match status" value="1"/>
</dbReference>
<evidence type="ECO:0000256" key="1">
    <source>
        <dbReference type="ARBA" id="ARBA00004141"/>
    </source>
</evidence>
<dbReference type="Pfam" id="PF01061">
    <property type="entry name" value="ABC2_membrane"/>
    <property type="match status" value="1"/>
</dbReference>
<keyword evidence="3 6" id="KW-0812">Transmembrane</keyword>
<name>A0AAE0WDV0_9BIVA</name>
<keyword evidence="2" id="KW-0813">Transport</keyword>
<dbReference type="AlphaFoldDB" id="A0AAE0WDV0"/>
<gene>
    <name evidence="8" type="ORF">CHS0354_011776</name>
</gene>
<feature type="transmembrane region" description="Helical" evidence="6">
    <location>
        <begin position="58"/>
        <end position="76"/>
    </location>
</feature>
<keyword evidence="4 6" id="KW-1133">Transmembrane helix</keyword>
<keyword evidence="5 6" id="KW-0472">Membrane</keyword>
<evidence type="ECO:0000313" key="8">
    <source>
        <dbReference type="EMBL" id="KAK3609947.1"/>
    </source>
</evidence>
<dbReference type="InterPro" id="IPR050352">
    <property type="entry name" value="ABCG_transporters"/>
</dbReference>
<evidence type="ECO:0000256" key="5">
    <source>
        <dbReference type="ARBA" id="ARBA00023136"/>
    </source>
</evidence>
<dbReference type="InterPro" id="IPR013525">
    <property type="entry name" value="ABC2_TM"/>
</dbReference>
<dbReference type="Proteomes" id="UP001195483">
    <property type="component" value="Unassembled WGS sequence"/>
</dbReference>
<evidence type="ECO:0000256" key="4">
    <source>
        <dbReference type="ARBA" id="ARBA00022989"/>
    </source>
</evidence>
<sequence length="234" mass="26049">MSCTSNSVKPIKATTETEQDIILFSIKVPSERGVVTKETAAKAYSVSAYYLAKSLTELPLVLILPVFFYIIAYWMAGLNGVPQFFSSLFILLLTALKAQGLGYMIGAACLDFKFAIFLTNTVIIFSLILSGFITHFLPAWFDWAKYLSFIFHPLSAMSIIIFQDIQPLPCNALSTELFPQCFTNATVVITGHDILVEAGITLPIYCYISGLVIFFLLFRIIAFIAMKLHLRGPK</sequence>
<organism evidence="8 9">
    <name type="scientific">Potamilus streckersoni</name>
    <dbReference type="NCBI Taxonomy" id="2493646"/>
    <lineage>
        <taxon>Eukaryota</taxon>
        <taxon>Metazoa</taxon>
        <taxon>Spiralia</taxon>
        <taxon>Lophotrochozoa</taxon>
        <taxon>Mollusca</taxon>
        <taxon>Bivalvia</taxon>
        <taxon>Autobranchia</taxon>
        <taxon>Heteroconchia</taxon>
        <taxon>Palaeoheterodonta</taxon>
        <taxon>Unionida</taxon>
        <taxon>Unionoidea</taxon>
        <taxon>Unionidae</taxon>
        <taxon>Ambleminae</taxon>
        <taxon>Lampsilini</taxon>
        <taxon>Potamilus</taxon>
    </lineage>
</organism>
<feature type="transmembrane region" description="Helical" evidence="6">
    <location>
        <begin position="202"/>
        <end position="225"/>
    </location>
</feature>
<protein>
    <recommendedName>
        <fullName evidence="7">ABC-2 type transporter transmembrane domain-containing protein</fullName>
    </recommendedName>
</protein>
<proteinExistence type="predicted"/>
<accession>A0AAE0WDV0</accession>
<feature type="transmembrane region" description="Helical" evidence="6">
    <location>
        <begin position="88"/>
        <end position="110"/>
    </location>
</feature>
<feature type="domain" description="ABC-2 type transporter transmembrane" evidence="7">
    <location>
        <begin position="25"/>
        <end position="162"/>
    </location>
</feature>
<keyword evidence="9" id="KW-1185">Reference proteome</keyword>
<reference evidence="8" key="3">
    <citation type="submission" date="2023-05" db="EMBL/GenBank/DDBJ databases">
        <authorList>
            <person name="Smith C.H."/>
        </authorList>
    </citation>
    <scope>NUCLEOTIDE SEQUENCE</scope>
    <source>
        <strain evidence="8">CHS0354</strain>
        <tissue evidence="8">Mantle</tissue>
    </source>
</reference>
<evidence type="ECO:0000259" key="7">
    <source>
        <dbReference type="Pfam" id="PF01061"/>
    </source>
</evidence>
<feature type="transmembrane region" description="Helical" evidence="6">
    <location>
        <begin position="117"/>
        <end position="137"/>
    </location>
</feature>
<evidence type="ECO:0000256" key="6">
    <source>
        <dbReference type="SAM" id="Phobius"/>
    </source>
</evidence>